<accession>A0ABX7SJJ3</accession>
<reference evidence="1 2" key="1">
    <citation type="submission" date="2020-09" db="EMBL/GenBank/DDBJ databases">
        <title>Brevundimonas sp. LVF1 isolated from an oligotrophic pond in Goettingen, Germany.</title>
        <authorList>
            <person name="Friedrich I."/>
            <person name="Klassen A."/>
            <person name="Neubauer H."/>
            <person name="Schneider D."/>
            <person name="Hertel R."/>
            <person name="Daniel R."/>
        </authorList>
    </citation>
    <scope>NUCLEOTIDE SEQUENCE [LARGE SCALE GENOMIC DNA]</scope>
    <source>
        <strain evidence="1 2">LVF1</strain>
    </source>
</reference>
<proteinExistence type="predicted"/>
<protein>
    <submittedName>
        <fullName evidence="1">Uncharacterized protein</fullName>
    </submittedName>
</protein>
<evidence type="ECO:0000313" key="2">
    <source>
        <dbReference type="Proteomes" id="UP000663942"/>
    </source>
</evidence>
<organism evidence="1 2">
    <name type="scientific">Brevundimonas pondensis</name>
    <dbReference type="NCBI Taxonomy" id="2774189"/>
    <lineage>
        <taxon>Bacteria</taxon>
        <taxon>Pseudomonadati</taxon>
        <taxon>Pseudomonadota</taxon>
        <taxon>Alphaproteobacteria</taxon>
        <taxon>Caulobacterales</taxon>
        <taxon>Caulobacteraceae</taxon>
        <taxon>Brevundimonas</taxon>
    </lineage>
</organism>
<dbReference type="EMBL" id="CP062006">
    <property type="protein sequence ID" value="QTC87859.1"/>
    <property type="molecule type" value="Genomic_DNA"/>
</dbReference>
<gene>
    <name evidence="1" type="ORF">IFE19_00105</name>
</gene>
<sequence>MIGVYAIDIWAAVAETPSRQLDIDFLTGECNPATSDYLARAVQLYARALPDLCRRQGVNIADFAELTAHFSGAPPLYRIDITVTDRLGRTSNDAYFGAPLKRRKVLDVLGRLRPA</sequence>
<dbReference type="Proteomes" id="UP000663942">
    <property type="component" value="Chromosome"/>
</dbReference>
<name>A0ABX7SJJ3_9CAUL</name>
<keyword evidence="2" id="KW-1185">Reference proteome</keyword>
<evidence type="ECO:0000313" key="1">
    <source>
        <dbReference type="EMBL" id="QTC87859.1"/>
    </source>
</evidence>
<dbReference type="RefSeq" id="WP_207824586.1">
    <property type="nucleotide sequence ID" value="NZ_CP062006.1"/>
</dbReference>